<dbReference type="AlphaFoldDB" id="A0A2P1PRF1"/>
<gene>
    <name evidence="2" type="ORF">C7S18_09545</name>
</gene>
<protein>
    <submittedName>
        <fullName evidence="2">Uncharacterized protein</fullName>
    </submittedName>
</protein>
<dbReference type="Proteomes" id="UP000241074">
    <property type="component" value="Chromosome"/>
</dbReference>
<proteinExistence type="predicted"/>
<sequence>MPAPHAVHRQAQMVSAAIATEMKNPANANQGRKLGPSHVAASKHAGNSNARATTNRSDIFLRLQNS</sequence>
<evidence type="ECO:0000313" key="2">
    <source>
        <dbReference type="EMBL" id="AVP97423.1"/>
    </source>
</evidence>
<reference evidence="2 3" key="2">
    <citation type="submission" date="2018-03" db="EMBL/GenBank/DDBJ databases">
        <authorList>
            <person name="Keele B.F."/>
        </authorList>
    </citation>
    <scope>NUCLEOTIDE SEQUENCE [LARGE SCALE GENOMIC DNA]</scope>
    <source>
        <strain evidence="2 3">D13</strain>
    </source>
</reference>
<name>A0A2P1PRF1_9GAMM</name>
<feature type="compositionally biased region" description="Polar residues" evidence="1">
    <location>
        <begin position="45"/>
        <end position="66"/>
    </location>
</feature>
<keyword evidence="3" id="KW-1185">Reference proteome</keyword>
<reference evidence="2 3" key="1">
    <citation type="submission" date="2018-03" db="EMBL/GenBank/DDBJ databases">
        <title>Ahniella affigens gen. nov., sp. nov., a gammaproteobacterium isolated from sandy soil near a stream.</title>
        <authorList>
            <person name="Ko Y."/>
            <person name="Kim J.-H."/>
        </authorList>
    </citation>
    <scope>NUCLEOTIDE SEQUENCE [LARGE SCALE GENOMIC DNA]</scope>
    <source>
        <strain evidence="2 3">D13</strain>
    </source>
</reference>
<accession>A0A2P1PRF1</accession>
<dbReference type="EMBL" id="CP027860">
    <property type="protein sequence ID" value="AVP97423.1"/>
    <property type="molecule type" value="Genomic_DNA"/>
</dbReference>
<feature type="region of interest" description="Disordered" evidence="1">
    <location>
        <begin position="1"/>
        <end position="66"/>
    </location>
</feature>
<organism evidence="2 3">
    <name type="scientific">Ahniella affigens</name>
    <dbReference type="NCBI Taxonomy" id="2021234"/>
    <lineage>
        <taxon>Bacteria</taxon>
        <taxon>Pseudomonadati</taxon>
        <taxon>Pseudomonadota</taxon>
        <taxon>Gammaproteobacteria</taxon>
        <taxon>Lysobacterales</taxon>
        <taxon>Rhodanobacteraceae</taxon>
        <taxon>Ahniella</taxon>
    </lineage>
</organism>
<evidence type="ECO:0000256" key="1">
    <source>
        <dbReference type="SAM" id="MobiDB-lite"/>
    </source>
</evidence>
<dbReference type="KEGG" id="xba:C7S18_09545"/>
<evidence type="ECO:0000313" key="3">
    <source>
        <dbReference type="Proteomes" id="UP000241074"/>
    </source>
</evidence>